<keyword evidence="11" id="KW-0812">Transmembrane</keyword>
<protein>
    <recommendedName>
        <fullName evidence="10">4,4'-diaponeurosporenoate glycosyltransferase</fullName>
    </recommendedName>
</protein>
<keyword evidence="6 11" id="KW-0472">Membrane</keyword>
<keyword evidence="3" id="KW-0328">Glycosyltransferase</keyword>
<sequence>MYQQRQKISDEKFPNNKMAVSLIIPARNEAQNLPNLLATITGIDNKEIEVIVMNDGSTDKTQEIAQGYGAKVYNIDNKSSWKGKSRACWEGSKHASHDLLLFIDADVQFCGSESIEKIVQQYQRQNGHGLLSIQPYHRIQKVYENISAIFNLMTIVGMNKFSITSNNKDKKNAFGPIMLTNKKDYHETQGHLNAKDKVIEGFALSKAYSDANMPVEIYEGEGIANFRMYPQGFKALVEGWSKHFALGSTTTKKSTFSLIILWLMGSVVSSLTVLLSVKLSIIYIMLSLLIYIAYTIQFHLLINRTGNFSLTASACHPFLFICFLAIFFKSWLDANIFKRIKWKDRDIKL</sequence>
<keyword evidence="11" id="KW-1133">Transmembrane helix</keyword>
<evidence type="ECO:0000256" key="2">
    <source>
        <dbReference type="ARBA" id="ARBA00022475"/>
    </source>
</evidence>
<reference evidence="13" key="2">
    <citation type="submission" date="2023-03" db="EMBL/GenBank/DDBJ databases">
        <authorList>
            <person name="Vazquez L."/>
            <person name="Rodriguez J."/>
            <person name="Mayo B."/>
            <person name="Florez A.B."/>
        </authorList>
    </citation>
    <scope>NUCLEOTIDE SEQUENCE</scope>
    <source>
        <strain evidence="13">5A3I</strain>
    </source>
</reference>
<dbReference type="PANTHER" id="PTHR43646:SF2">
    <property type="entry name" value="GLYCOSYLTRANSFERASE 2-LIKE DOMAIN-CONTAINING PROTEIN"/>
    <property type="match status" value="1"/>
</dbReference>
<dbReference type="RefSeq" id="WP_002506341.1">
    <property type="nucleotide sequence ID" value="NZ_CP157924.1"/>
</dbReference>
<gene>
    <name evidence="13" type="ORF">P1A27_00505</name>
</gene>
<keyword evidence="5" id="KW-0125">Carotenoid biosynthesis</keyword>
<feature type="transmembrane region" description="Helical" evidence="11">
    <location>
        <begin position="282"/>
        <end position="302"/>
    </location>
</feature>
<evidence type="ECO:0000256" key="3">
    <source>
        <dbReference type="ARBA" id="ARBA00022676"/>
    </source>
</evidence>
<dbReference type="AlphaFoldDB" id="A0AAW7ABP1"/>
<dbReference type="GO" id="GO:0016117">
    <property type="term" value="P:carotenoid biosynthetic process"/>
    <property type="evidence" value="ECO:0007669"/>
    <property type="project" value="UniProtKB-KW"/>
</dbReference>
<dbReference type="GO" id="GO:0005886">
    <property type="term" value="C:plasma membrane"/>
    <property type="evidence" value="ECO:0007669"/>
    <property type="project" value="UniProtKB-SubCell"/>
</dbReference>
<dbReference type="EMBL" id="JARGCK010000001">
    <property type="protein sequence ID" value="MDK9864451.1"/>
    <property type="molecule type" value="Genomic_DNA"/>
</dbReference>
<feature type="transmembrane region" description="Helical" evidence="11">
    <location>
        <begin position="308"/>
        <end position="332"/>
    </location>
</feature>
<evidence type="ECO:0000256" key="9">
    <source>
        <dbReference type="ARBA" id="ARBA00038120"/>
    </source>
</evidence>
<proteinExistence type="inferred from homology"/>
<dbReference type="InterPro" id="IPR001173">
    <property type="entry name" value="Glyco_trans_2-like"/>
</dbReference>
<evidence type="ECO:0000256" key="11">
    <source>
        <dbReference type="SAM" id="Phobius"/>
    </source>
</evidence>
<evidence type="ECO:0000256" key="4">
    <source>
        <dbReference type="ARBA" id="ARBA00022679"/>
    </source>
</evidence>
<evidence type="ECO:0000256" key="5">
    <source>
        <dbReference type="ARBA" id="ARBA00022746"/>
    </source>
</evidence>
<dbReference type="SUPFAM" id="SSF53448">
    <property type="entry name" value="Nucleotide-diphospho-sugar transferases"/>
    <property type="match status" value="1"/>
</dbReference>
<evidence type="ECO:0000313" key="14">
    <source>
        <dbReference type="Proteomes" id="UP001174037"/>
    </source>
</evidence>
<dbReference type="Proteomes" id="UP001174037">
    <property type="component" value="Unassembled WGS sequence"/>
</dbReference>
<feature type="transmembrane region" description="Helical" evidence="11">
    <location>
        <begin position="256"/>
        <end position="275"/>
    </location>
</feature>
<dbReference type="GO" id="GO:0016757">
    <property type="term" value="F:glycosyltransferase activity"/>
    <property type="evidence" value="ECO:0007669"/>
    <property type="project" value="UniProtKB-KW"/>
</dbReference>
<evidence type="ECO:0000256" key="1">
    <source>
        <dbReference type="ARBA" id="ARBA00004236"/>
    </source>
</evidence>
<dbReference type="PANTHER" id="PTHR43646">
    <property type="entry name" value="GLYCOSYLTRANSFERASE"/>
    <property type="match status" value="1"/>
</dbReference>
<dbReference type="InterPro" id="IPR029044">
    <property type="entry name" value="Nucleotide-diphossugar_trans"/>
</dbReference>
<dbReference type="Pfam" id="PF00535">
    <property type="entry name" value="Glycos_transf_2"/>
    <property type="match status" value="1"/>
</dbReference>
<comment type="subcellular location">
    <subcellularLocation>
        <location evidence="1">Cell membrane</location>
    </subcellularLocation>
</comment>
<evidence type="ECO:0000256" key="6">
    <source>
        <dbReference type="ARBA" id="ARBA00023136"/>
    </source>
</evidence>
<evidence type="ECO:0000256" key="10">
    <source>
        <dbReference type="ARBA" id="ARBA00040345"/>
    </source>
</evidence>
<evidence type="ECO:0000256" key="8">
    <source>
        <dbReference type="ARBA" id="ARBA00037904"/>
    </source>
</evidence>
<comment type="similarity">
    <text evidence="9">Belongs to the glycosyltransferase 2 family. CrtQ subfamily.</text>
</comment>
<accession>A0AAW7ABP1</accession>
<dbReference type="CDD" id="cd00761">
    <property type="entry name" value="Glyco_tranf_GTA_type"/>
    <property type="match status" value="1"/>
</dbReference>
<comment type="function">
    <text evidence="7">Catalyzes the glycosylation of 4,4'-diaponeurosporenoate, i.e. the esterification of glucose at the C1'' position with the carboxyl group of 4,4'-diaponeurosporenic acid, to form glycosyl-4,4'-diaponeurosporenoate. This is a step in the biosynthesis of staphyloxanthin, an orange pigment present in most staphylococci strains.</text>
</comment>
<reference evidence="13" key="1">
    <citation type="journal article" date="2023" name="Int. J. Mol. Sci.">
        <title>Antibiotic Resistance/Susceptibility Profiles of Staphylococcus equorum Strains from Cheese, and Genome Analysis for Antibiotic Resistance Genes.</title>
        <authorList>
            <person name="Vazquez L."/>
            <person name="Srednik M.E."/>
            <person name="Rodriguez J."/>
            <person name="Florez A.B."/>
            <person name="Mayo B."/>
        </authorList>
    </citation>
    <scope>NUCLEOTIDE SEQUENCE</scope>
    <source>
        <strain evidence="13">5A3I</strain>
    </source>
</reference>
<organism evidence="13 14">
    <name type="scientific">Staphylococcus equorum</name>
    <dbReference type="NCBI Taxonomy" id="246432"/>
    <lineage>
        <taxon>Bacteria</taxon>
        <taxon>Bacillati</taxon>
        <taxon>Bacillota</taxon>
        <taxon>Bacilli</taxon>
        <taxon>Bacillales</taxon>
        <taxon>Staphylococcaceae</taxon>
        <taxon>Staphylococcus</taxon>
    </lineage>
</organism>
<keyword evidence="2" id="KW-1003">Cell membrane</keyword>
<evidence type="ECO:0000256" key="7">
    <source>
        <dbReference type="ARBA" id="ARBA00037281"/>
    </source>
</evidence>
<keyword evidence="4" id="KW-0808">Transferase</keyword>
<evidence type="ECO:0000313" key="13">
    <source>
        <dbReference type="EMBL" id="MDK9864451.1"/>
    </source>
</evidence>
<name>A0AAW7ABP1_9STAP</name>
<comment type="pathway">
    <text evidence="8">Carotenoid biosynthesis; staphyloxanthin biosynthesis; staphyloxanthin from farnesyl diphosphate: step 4/5.</text>
</comment>
<comment type="caution">
    <text evidence="13">The sequence shown here is derived from an EMBL/GenBank/DDBJ whole genome shotgun (WGS) entry which is preliminary data.</text>
</comment>
<evidence type="ECO:0000259" key="12">
    <source>
        <dbReference type="Pfam" id="PF00535"/>
    </source>
</evidence>
<dbReference type="Gene3D" id="3.90.550.10">
    <property type="entry name" value="Spore Coat Polysaccharide Biosynthesis Protein SpsA, Chain A"/>
    <property type="match status" value="1"/>
</dbReference>
<feature type="domain" description="Glycosyltransferase 2-like" evidence="12">
    <location>
        <begin position="21"/>
        <end position="151"/>
    </location>
</feature>